<reference evidence="2" key="1">
    <citation type="journal article" date="2022" name="Nat. Commun.">
        <title>Chromosome evolution and the genetic basis of agronomically important traits in greater yam.</title>
        <authorList>
            <person name="Bredeson J.V."/>
            <person name="Lyons J.B."/>
            <person name="Oniyinde I.O."/>
            <person name="Okereke N.R."/>
            <person name="Kolade O."/>
            <person name="Nnabue I."/>
            <person name="Nwadili C.O."/>
            <person name="Hribova E."/>
            <person name="Parker M."/>
            <person name="Nwogha J."/>
            <person name="Shu S."/>
            <person name="Carlson J."/>
            <person name="Kariba R."/>
            <person name="Muthemba S."/>
            <person name="Knop K."/>
            <person name="Barton G.J."/>
            <person name="Sherwood A.V."/>
            <person name="Lopez-Montes A."/>
            <person name="Asiedu R."/>
            <person name="Jamnadass R."/>
            <person name="Muchugi A."/>
            <person name="Goodstein D."/>
            <person name="Egesi C.N."/>
            <person name="Featherston J."/>
            <person name="Asfaw A."/>
            <person name="Simpson G.G."/>
            <person name="Dolezel J."/>
            <person name="Hendre P.S."/>
            <person name="Van Deynze A."/>
            <person name="Kumar P.L."/>
            <person name="Obidiegwu J.E."/>
            <person name="Bhattacharjee R."/>
            <person name="Rokhsar D.S."/>
        </authorList>
    </citation>
    <scope>NUCLEOTIDE SEQUENCE [LARGE SCALE GENOMIC DNA]</scope>
    <source>
        <strain evidence="2">cv. TDa95/00328</strain>
    </source>
</reference>
<evidence type="ECO:0000313" key="2">
    <source>
        <dbReference type="Proteomes" id="UP000827976"/>
    </source>
</evidence>
<keyword evidence="2" id="KW-1185">Reference proteome</keyword>
<organism evidence="1 2">
    <name type="scientific">Dioscorea alata</name>
    <name type="common">Purple yam</name>
    <dbReference type="NCBI Taxonomy" id="55571"/>
    <lineage>
        <taxon>Eukaryota</taxon>
        <taxon>Viridiplantae</taxon>
        <taxon>Streptophyta</taxon>
        <taxon>Embryophyta</taxon>
        <taxon>Tracheophyta</taxon>
        <taxon>Spermatophyta</taxon>
        <taxon>Magnoliopsida</taxon>
        <taxon>Liliopsida</taxon>
        <taxon>Dioscoreales</taxon>
        <taxon>Dioscoreaceae</taxon>
        <taxon>Dioscorea</taxon>
    </lineage>
</organism>
<dbReference type="Proteomes" id="UP000827976">
    <property type="component" value="Chromosome 15"/>
</dbReference>
<sequence>MAAQLGVSHGLVLLFLLLICLSNAAVAGRPVTRQRLDVRRHLKRLNKPALNSIKSPDGDIIDCVHISQQLAFDHPFLQNHTIQMRPSFHPEGLYDDNKVAKSDSNKEQKITQLWHTNGKCPENTIPIRRTSKDDILRASSMKRFGKKKHRTIPHPMSADPDLINESGHQHAIAYVEGDKYYGAKATINVWDPKIQQPNEFSLSQLWILGGSFGEDLNSIEAGWQVSPDLYGDNNTRLFTYWTSDAYQATGCYNLLCSGFIQINNEIAMGASIYPISGYSGSQYDISILVWKVKQEQNSSIKAAKNNNNSNSNNN</sequence>
<evidence type="ECO:0000313" key="1">
    <source>
        <dbReference type="EMBL" id="KAH7661800.1"/>
    </source>
</evidence>
<protein>
    <submittedName>
        <fullName evidence="1">Neprosin domain-containing protein</fullName>
    </submittedName>
</protein>
<dbReference type="EMBL" id="CM037025">
    <property type="protein sequence ID" value="KAH7661800.1"/>
    <property type="molecule type" value="Genomic_DNA"/>
</dbReference>
<accession>A0ACB7UMZ6</accession>
<comment type="caution">
    <text evidence="1">The sequence shown here is derived from an EMBL/GenBank/DDBJ whole genome shotgun (WGS) entry which is preliminary data.</text>
</comment>
<name>A0ACB7UMZ6_DIOAL</name>
<proteinExistence type="predicted"/>
<gene>
    <name evidence="1" type="ORF">IHE45_15G088300</name>
</gene>